<evidence type="ECO:0000256" key="2">
    <source>
        <dbReference type="ARBA" id="ARBA00023015"/>
    </source>
</evidence>
<evidence type="ECO:0000259" key="7">
    <source>
        <dbReference type="PROSITE" id="PS50110"/>
    </source>
</evidence>
<dbReference type="Pfam" id="PF00196">
    <property type="entry name" value="GerE"/>
    <property type="match status" value="1"/>
</dbReference>
<accession>A0A543AVW6</accession>
<evidence type="ECO:0000256" key="1">
    <source>
        <dbReference type="ARBA" id="ARBA00022553"/>
    </source>
</evidence>
<dbReference type="InterPro" id="IPR011006">
    <property type="entry name" value="CheY-like_superfamily"/>
</dbReference>
<dbReference type="AlphaFoldDB" id="A0A543AVW6"/>
<name>A0A543AVW6_9ACTN</name>
<dbReference type="PROSITE" id="PS50110">
    <property type="entry name" value="RESPONSE_REGULATORY"/>
    <property type="match status" value="1"/>
</dbReference>
<dbReference type="PANTHER" id="PTHR43214:SF24">
    <property type="entry name" value="TRANSCRIPTIONAL REGULATORY PROTEIN NARL-RELATED"/>
    <property type="match status" value="1"/>
</dbReference>
<comment type="caution">
    <text evidence="8">The sequence shown here is derived from an EMBL/GenBank/DDBJ whole genome shotgun (WGS) entry which is preliminary data.</text>
</comment>
<keyword evidence="4" id="KW-0804">Transcription</keyword>
<dbReference type="InterPro" id="IPR000792">
    <property type="entry name" value="Tscrpt_reg_LuxR_C"/>
</dbReference>
<protein>
    <submittedName>
        <fullName evidence="8">LuxR family two component transcriptional regulator</fullName>
    </submittedName>
</protein>
<dbReference type="SUPFAM" id="SSF46894">
    <property type="entry name" value="C-terminal effector domain of the bipartite response regulators"/>
    <property type="match status" value="1"/>
</dbReference>
<dbReference type="Proteomes" id="UP000317043">
    <property type="component" value="Unassembled WGS sequence"/>
</dbReference>
<dbReference type="EMBL" id="VFOW01000001">
    <property type="protein sequence ID" value="TQL76725.1"/>
    <property type="molecule type" value="Genomic_DNA"/>
</dbReference>
<dbReference type="PROSITE" id="PS00622">
    <property type="entry name" value="HTH_LUXR_1"/>
    <property type="match status" value="1"/>
</dbReference>
<dbReference type="PROSITE" id="PS50043">
    <property type="entry name" value="HTH_LUXR_2"/>
    <property type="match status" value="1"/>
</dbReference>
<keyword evidence="2" id="KW-0805">Transcription regulation</keyword>
<evidence type="ECO:0000256" key="5">
    <source>
        <dbReference type="PROSITE-ProRule" id="PRU00169"/>
    </source>
</evidence>
<sequence length="208" mass="22002">MTIEVIIADDHPVVREGLRAVLCGEPDIEVVGECGDGEQAVLMAARLRPDVAILDLRMPVLDGADATARIVADGSAAVLVITTYDTDGDIVRAIRAGASGFLLKDAARTELIDGVRRVARGETVLTEAAVTAMTVQLRGEIPSLSPRESDVLRRVALGLSNPQIGAELYITEATVKTHVTRIFTKLGVSDRTAAVTTAMARGLLPPPR</sequence>
<keyword evidence="3" id="KW-0238">DNA-binding</keyword>
<dbReference type="FunCoup" id="A0A543AVW6">
    <property type="interactions" value="38"/>
</dbReference>
<keyword evidence="9" id="KW-1185">Reference proteome</keyword>
<dbReference type="InterPro" id="IPR001789">
    <property type="entry name" value="Sig_transdc_resp-reg_receiver"/>
</dbReference>
<organism evidence="8 9">
    <name type="scientific">Stackebrandtia endophytica</name>
    <dbReference type="NCBI Taxonomy" id="1496996"/>
    <lineage>
        <taxon>Bacteria</taxon>
        <taxon>Bacillati</taxon>
        <taxon>Actinomycetota</taxon>
        <taxon>Actinomycetes</taxon>
        <taxon>Glycomycetales</taxon>
        <taxon>Glycomycetaceae</taxon>
        <taxon>Stackebrandtia</taxon>
    </lineage>
</organism>
<dbReference type="GO" id="GO:0003677">
    <property type="term" value="F:DNA binding"/>
    <property type="evidence" value="ECO:0007669"/>
    <property type="project" value="UniProtKB-KW"/>
</dbReference>
<proteinExistence type="predicted"/>
<dbReference type="RefSeq" id="WP_142038550.1">
    <property type="nucleotide sequence ID" value="NZ_JBHTGS010000001.1"/>
</dbReference>
<dbReference type="PANTHER" id="PTHR43214">
    <property type="entry name" value="TWO-COMPONENT RESPONSE REGULATOR"/>
    <property type="match status" value="1"/>
</dbReference>
<dbReference type="Pfam" id="PF00072">
    <property type="entry name" value="Response_reg"/>
    <property type="match status" value="1"/>
</dbReference>
<dbReference type="InterPro" id="IPR016032">
    <property type="entry name" value="Sig_transdc_resp-reg_C-effctor"/>
</dbReference>
<keyword evidence="1 5" id="KW-0597">Phosphoprotein</keyword>
<dbReference type="InParanoid" id="A0A543AVW6"/>
<evidence type="ECO:0000259" key="6">
    <source>
        <dbReference type="PROSITE" id="PS50043"/>
    </source>
</evidence>
<dbReference type="GO" id="GO:0006355">
    <property type="term" value="P:regulation of DNA-templated transcription"/>
    <property type="evidence" value="ECO:0007669"/>
    <property type="project" value="InterPro"/>
</dbReference>
<gene>
    <name evidence="8" type="ORF">FB566_2261</name>
</gene>
<feature type="domain" description="HTH luxR-type" evidence="6">
    <location>
        <begin position="137"/>
        <end position="202"/>
    </location>
</feature>
<dbReference type="CDD" id="cd06170">
    <property type="entry name" value="LuxR_C_like"/>
    <property type="match status" value="1"/>
</dbReference>
<dbReference type="SMART" id="SM00448">
    <property type="entry name" value="REC"/>
    <property type="match status" value="1"/>
</dbReference>
<evidence type="ECO:0000256" key="4">
    <source>
        <dbReference type="ARBA" id="ARBA00023163"/>
    </source>
</evidence>
<dbReference type="PRINTS" id="PR00038">
    <property type="entry name" value="HTHLUXR"/>
</dbReference>
<evidence type="ECO:0000313" key="9">
    <source>
        <dbReference type="Proteomes" id="UP000317043"/>
    </source>
</evidence>
<dbReference type="InterPro" id="IPR058245">
    <property type="entry name" value="NreC/VraR/RcsB-like_REC"/>
</dbReference>
<dbReference type="OrthoDB" id="9808843at2"/>
<feature type="domain" description="Response regulatory" evidence="7">
    <location>
        <begin position="4"/>
        <end position="119"/>
    </location>
</feature>
<feature type="modified residue" description="4-aspartylphosphate" evidence="5">
    <location>
        <position position="55"/>
    </location>
</feature>
<reference evidence="8 9" key="1">
    <citation type="submission" date="2019-06" db="EMBL/GenBank/DDBJ databases">
        <title>Sequencing the genomes of 1000 actinobacteria strains.</title>
        <authorList>
            <person name="Klenk H.-P."/>
        </authorList>
    </citation>
    <scope>NUCLEOTIDE SEQUENCE [LARGE SCALE GENOMIC DNA]</scope>
    <source>
        <strain evidence="8 9">DSM 45928</strain>
    </source>
</reference>
<evidence type="ECO:0000256" key="3">
    <source>
        <dbReference type="ARBA" id="ARBA00023125"/>
    </source>
</evidence>
<evidence type="ECO:0000313" key="8">
    <source>
        <dbReference type="EMBL" id="TQL76725.1"/>
    </source>
</evidence>
<dbReference type="GO" id="GO:0000160">
    <property type="term" value="P:phosphorelay signal transduction system"/>
    <property type="evidence" value="ECO:0007669"/>
    <property type="project" value="InterPro"/>
</dbReference>
<dbReference type="Gene3D" id="3.40.50.2300">
    <property type="match status" value="1"/>
</dbReference>
<dbReference type="SMART" id="SM00421">
    <property type="entry name" value="HTH_LUXR"/>
    <property type="match status" value="1"/>
</dbReference>
<dbReference type="CDD" id="cd17535">
    <property type="entry name" value="REC_NarL-like"/>
    <property type="match status" value="1"/>
</dbReference>
<dbReference type="InterPro" id="IPR039420">
    <property type="entry name" value="WalR-like"/>
</dbReference>
<dbReference type="SUPFAM" id="SSF52172">
    <property type="entry name" value="CheY-like"/>
    <property type="match status" value="1"/>
</dbReference>